<organism evidence="1 2">
    <name type="scientific">Rhynocoris fuscipes</name>
    <dbReference type="NCBI Taxonomy" id="488301"/>
    <lineage>
        <taxon>Eukaryota</taxon>
        <taxon>Metazoa</taxon>
        <taxon>Ecdysozoa</taxon>
        <taxon>Arthropoda</taxon>
        <taxon>Hexapoda</taxon>
        <taxon>Insecta</taxon>
        <taxon>Pterygota</taxon>
        <taxon>Neoptera</taxon>
        <taxon>Paraneoptera</taxon>
        <taxon>Hemiptera</taxon>
        <taxon>Heteroptera</taxon>
        <taxon>Panheteroptera</taxon>
        <taxon>Cimicomorpha</taxon>
        <taxon>Reduviidae</taxon>
        <taxon>Harpactorinae</taxon>
        <taxon>Harpactorini</taxon>
        <taxon>Rhynocoris</taxon>
    </lineage>
</organism>
<protein>
    <submittedName>
        <fullName evidence="1">Uncharacterized protein</fullName>
    </submittedName>
</protein>
<evidence type="ECO:0000313" key="2">
    <source>
        <dbReference type="Proteomes" id="UP001461498"/>
    </source>
</evidence>
<name>A0AAW1CJD7_9HEMI</name>
<dbReference type="Proteomes" id="UP001461498">
    <property type="component" value="Unassembled WGS sequence"/>
</dbReference>
<gene>
    <name evidence="1" type="ORF">O3M35_013167</name>
</gene>
<dbReference type="AlphaFoldDB" id="A0AAW1CJD7"/>
<comment type="caution">
    <text evidence="1">The sequence shown here is derived from an EMBL/GenBank/DDBJ whole genome shotgun (WGS) entry which is preliminary data.</text>
</comment>
<keyword evidence="2" id="KW-1185">Reference proteome</keyword>
<sequence length="80" mass="9123">MQVFAFGTTWQCADYAKISNKSDQQCFANRTAQTCKFCVHHISRTALSQLKNILYSLLTLPNLALISFWATSTKQECHFT</sequence>
<reference evidence="1 2" key="1">
    <citation type="submission" date="2022-12" db="EMBL/GenBank/DDBJ databases">
        <title>Chromosome-level genome assembly of true bugs.</title>
        <authorList>
            <person name="Ma L."/>
            <person name="Li H."/>
        </authorList>
    </citation>
    <scope>NUCLEOTIDE SEQUENCE [LARGE SCALE GENOMIC DNA]</scope>
    <source>
        <strain evidence="1">Lab_2022b</strain>
    </source>
</reference>
<evidence type="ECO:0000313" key="1">
    <source>
        <dbReference type="EMBL" id="KAK9496557.1"/>
    </source>
</evidence>
<accession>A0AAW1CJD7</accession>
<proteinExistence type="predicted"/>
<dbReference type="EMBL" id="JAPXFL010000071">
    <property type="protein sequence ID" value="KAK9496557.1"/>
    <property type="molecule type" value="Genomic_DNA"/>
</dbReference>